<dbReference type="SMART" id="SM00636">
    <property type="entry name" value="Glyco_18"/>
    <property type="match status" value="1"/>
</dbReference>
<keyword evidence="9" id="KW-0119">Carbohydrate metabolism</keyword>
<dbReference type="SUPFAM" id="SSF51445">
    <property type="entry name" value="(Trans)glycosidases"/>
    <property type="match status" value="1"/>
</dbReference>
<dbReference type="PROSITE" id="PS51910">
    <property type="entry name" value="GH18_2"/>
    <property type="match status" value="1"/>
</dbReference>
<evidence type="ECO:0000256" key="7">
    <source>
        <dbReference type="ARBA" id="ARBA00023024"/>
    </source>
</evidence>
<evidence type="ECO:0000256" key="3">
    <source>
        <dbReference type="ARBA" id="ARBA00012729"/>
    </source>
</evidence>
<evidence type="ECO:0000256" key="1">
    <source>
        <dbReference type="ARBA" id="ARBA00000822"/>
    </source>
</evidence>
<dbReference type="GO" id="GO:0005576">
    <property type="term" value="C:extracellular region"/>
    <property type="evidence" value="ECO:0007669"/>
    <property type="project" value="InterPro"/>
</dbReference>
<dbReference type="AlphaFoldDB" id="A0A385GLM9"/>
<dbReference type="FunFam" id="3.10.50.10:FF:000004">
    <property type="entry name" value="Chitinase 5"/>
    <property type="match status" value="1"/>
</dbReference>
<comment type="similarity">
    <text evidence="2">Belongs to the glycosyl hydrolase 18 family. Chitinase class II subfamily.</text>
</comment>
<keyword evidence="5" id="KW-0732">Signal</keyword>
<dbReference type="SMART" id="SM00494">
    <property type="entry name" value="ChtBD2"/>
    <property type="match status" value="1"/>
</dbReference>
<dbReference type="PANTHER" id="PTHR11177:SF360">
    <property type="entry name" value="CHITINASE 4-RELATED"/>
    <property type="match status" value="1"/>
</dbReference>
<dbReference type="EC" id="3.2.1.14" evidence="3"/>
<dbReference type="PROSITE" id="PS50940">
    <property type="entry name" value="CHIT_BIND_II"/>
    <property type="match status" value="1"/>
</dbReference>
<comment type="catalytic activity">
    <reaction evidence="1">
        <text>Random endo-hydrolysis of N-acetyl-beta-D-glucosaminide (1-&gt;4)-beta-linkages in chitin and chitodextrins.</text>
        <dbReference type="EC" id="3.2.1.14"/>
    </reaction>
</comment>
<keyword evidence="10" id="KW-0326">Glycosidase</keyword>
<evidence type="ECO:0000256" key="9">
    <source>
        <dbReference type="ARBA" id="ARBA00023277"/>
    </source>
</evidence>
<dbReference type="Gene3D" id="3.20.20.80">
    <property type="entry name" value="Glycosidases"/>
    <property type="match status" value="1"/>
</dbReference>
<accession>A0A385GLM9</accession>
<dbReference type="PANTHER" id="PTHR11177">
    <property type="entry name" value="CHITINASE"/>
    <property type="match status" value="1"/>
</dbReference>
<dbReference type="InterPro" id="IPR029070">
    <property type="entry name" value="Chitinase_insertion_sf"/>
</dbReference>
<protein>
    <recommendedName>
        <fullName evidence="3">chitinase</fullName>
        <ecNumber evidence="3">3.2.1.14</ecNumber>
    </recommendedName>
</protein>
<dbReference type="InterPro" id="IPR011583">
    <property type="entry name" value="Chitinase_II/V-like_cat"/>
</dbReference>
<reference evidence="12" key="1">
    <citation type="submission" date="2017-10" db="EMBL/GenBank/DDBJ databases">
        <title>Genome-wide analysis of developmental stage-specific transcription in Bradysia odoriphaga.</title>
        <authorList>
            <person name="Chen H."/>
            <person name="Lin L."/>
            <person name="Xie M."/>
            <person name="Zhang G."/>
            <person name="Su W."/>
        </authorList>
    </citation>
    <scope>NUCLEOTIDE SEQUENCE</scope>
    <source>
        <strain evidence="12">Yanji</strain>
    </source>
</reference>
<dbReference type="InterPro" id="IPR001223">
    <property type="entry name" value="Glyco_hydro18_cat"/>
</dbReference>
<dbReference type="SUPFAM" id="SSF57625">
    <property type="entry name" value="Invertebrate chitin-binding proteins"/>
    <property type="match status" value="1"/>
</dbReference>
<dbReference type="InterPro" id="IPR001579">
    <property type="entry name" value="Glyco_hydro_18_chit_AS"/>
</dbReference>
<dbReference type="GO" id="GO:0006032">
    <property type="term" value="P:chitin catabolic process"/>
    <property type="evidence" value="ECO:0007669"/>
    <property type="project" value="UniProtKB-KW"/>
</dbReference>
<name>A0A385GLM9_9DIPT</name>
<dbReference type="InterPro" id="IPR050314">
    <property type="entry name" value="Glycosyl_Hydrlase_18"/>
</dbReference>
<evidence type="ECO:0000313" key="12">
    <source>
        <dbReference type="EMBL" id="AXX71250.1"/>
    </source>
</evidence>
<keyword evidence="11" id="KW-0624">Polysaccharide degradation</keyword>
<evidence type="ECO:0000256" key="4">
    <source>
        <dbReference type="ARBA" id="ARBA00022669"/>
    </source>
</evidence>
<proteinExistence type="evidence at transcript level"/>
<dbReference type="GO" id="GO:0008061">
    <property type="term" value="F:chitin binding"/>
    <property type="evidence" value="ECO:0007669"/>
    <property type="project" value="UniProtKB-KW"/>
</dbReference>
<dbReference type="OrthoDB" id="73875at2759"/>
<dbReference type="Pfam" id="PF01607">
    <property type="entry name" value="CBM_14"/>
    <property type="match status" value="1"/>
</dbReference>
<dbReference type="Gene3D" id="2.170.140.10">
    <property type="entry name" value="Chitin binding domain"/>
    <property type="match status" value="1"/>
</dbReference>
<evidence type="ECO:0000256" key="11">
    <source>
        <dbReference type="ARBA" id="ARBA00023326"/>
    </source>
</evidence>
<keyword evidence="7" id="KW-0146">Chitin degradation</keyword>
<organism evidence="12">
    <name type="scientific">Bradysia odoriphaga</name>
    <dbReference type="NCBI Taxonomy" id="1564500"/>
    <lineage>
        <taxon>Eukaryota</taxon>
        <taxon>Metazoa</taxon>
        <taxon>Ecdysozoa</taxon>
        <taxon>Arthropoda</taxon>
        <taxon>Hexapoda</taxon>
        <taxon>Insecta</taxon>
        <taxon>Pterygota</taxon>
        <taxon>Neoptera</taxon>
        <taxon>Endopterygota</taxon>
        <taxon>Diptera</taxon>
        <taxon>Nematocera</taxon>
        <taxon>Sciaroidea</taxon>
        <taxon>Sciaridae</taxon>
        <taxon>Bradysia</taxon>
    </lineage>
</organism>
<dbReference type="InterPro" id="IPR036508">
    <property type="entry name" value="Chitin-bd_dom_sf"/>
</dbReference>
<evidence type="ECO:0000256" key="6">
    <source>
        <dbReference type="ARBA" id="ARBA00022801"/>
    </source>
</evidence>
<dbReference type="Pfam" id="PF00704">
    <property type="entry name" value="Glyco_hydro_18"/>
    <property type="match status" value="1"/>
</dbReference>
<dbReference type="GO" id="GO:0000272">
    <property type="term" value="P:polysaccharide catabolic process"/>
    <property type="evidence" value="ECO:0007669"/>
    <property type="project" value="UniProtKB-KW"/>
</dbReference>
<dbReference type="PROSITE" id="PS01095">
    <property type="entry name" value="GH18_1"/>
    <property type="match status" value="1"/>
</dbReference>
<keyword evidence="8" id="KW-1015">Disulfide bond</keyword>
<evidence type="ECO:0000256" key="8">
    <source>
        <dbReference type="ARBA" id="ARBA00023157"/>
    </source>
</evidence>
<sequence length="465" mass="52000">MSSLIYLGLLLFIVSVYSVNENVFCYYGTWATYRHGSGKFGVENIDPYLCTHIVYSFLGISDDGSLKILDEYLDLEENWGRGNIKKFMNLKETNPKLKLMFAVGGWNEGSLGFSNVARDSLKRQKFASQVLQFCLDYGFDGFDVDWEYPGQRGGEVLLDKDNFVLLLKDLHNKLSPKGILLTVAVAAAESSSSISYDIPSISRYVDFILLMAYDLHGPWDDNVGLNAPLYESDLDQTAIERQLNVNASVHYWLRSGAPKNKLILGMPLYGRTFSLRDSTKTAVGASHNGPGIAGVYTNEPGFMGYNEICEKKLSEHWSRIWEPQQQAPYLIFNKNWISYDDSESLTLKAQFVKDLGLAGAMLWSIETDDFIGNCGKGKFPLLNVVSSIIRSGVTEETTTTISPTTTSTSEPTEFICPSDGLFRDPKDCSRFYLCAGANKYDFFCPNGLLFDINSSTCNWPNLVDC</sequence>
<evidence type="ECO:0000256" key="2">
    <source>
        <dbReference type="ARBA" id="ARBA00009121"/>
    </source>
</evidence>
<dbReference type="InterPro" id="IPR002557">
    <property type="entry name" value="Chitin-bd_dom"/>
</dbReference>
<keyword evidence="6" id="KW-0378">Hydrolase</keyword>
<dbReference type="Gene3D" id="3.10.50.10">
    <property type="match status" value="1"/>
</dbReference>
<dbReference type="EMBL" id="MG262383">
    <property type="protein sequence ID" value="AXX71250.1"/>
    <property type="molecule type" value="mRNA"/>
</dbReference>
<dbReference type="SUPFAM" id="SSF54556">
    <property type="entry name" value="Chitinase insertion domain"/>
    <property type="match status" value="1"/>
</dbReference>
<keyword evidence="4" id="KW-0147">Chitin-binding</keyword>
<dbReference type="GO" id="GO:0008843">
    <property type="term" value="F:endochitinase activity"/>
    <property type="evidence" value="ECO:0007669"/>
    <property type="project" value="UniProtKB-EC"/>
</dbReference>
<dbReference type="InterPro" id="IPR017853">
    <property type="entry name" value="GH"/>
</dbReference>
<evidence type="ECO:0000256" key="5">
    <source>
        <dbReference type="ARBA" id="ARBA00022729"/>
    </source>
</evidence>
<dbReference type="CDD" id="cd02872">
    <property type="entry name" value="GH18_chitolectin_chitotriosidase"/>
    <property type="match status" value="1"/>
</dbReference>
<evidence type="ECO:0000256" key="10">
    <source>
        <dbReference type="ARBA" id="ARBA00023295"/>
    </source>
</evidence>